<name>A0A2M9CDA0_9CELL</name>
<keyword evidence="9" id="KW-1133">Transmembrane helix</keyword>
<dbReference type="PANTHER" id="PTHR24421:SF10">
    <property type="entry name" value="NITRATE_NITRITE SENSOR PROTEIN NARQ"/>
    <property type="match status" value="1"/>
</dbReference>
<dbReference type="GO" id="GO:0046983">
    <property type="term" value="F:protein dimerization activity"/>
    <property type="evidence" value="ECO:0007669"/>
    <property type="project" value="InterPro"/>
</dbReference>
<evidence type="ECO:0000256" key="8">
    <source>
        <dbReference type="ARBA" id="ARBA00023012"/>
    </source>
</evidence>
<feature type="domain" description="Histidine kinase/HSP90-like ATPase" evidence="10">
    <location>
        <begin position="313"/>
        <end position="413"/>
    </location>
</feature>
<comment type="caution">
    <text evidence="13">The sequence shown here is derived from an EMBL/GenBank/DDBJ whole genome shotgun (WGS) entry which is preliminary data.</text>
</comment>
<dbReference type="AlphaFoldDB" id="A0A2M9CDA0"/>
<feature type="transmembrane region" description="Helical" evidence="9">
    <location>
        <begin position="38"/>
        <end position="55"/>
    </location>
</feature>
<dbReference type="Gene3D" id="3.30.565.10">
    <property type="entry name" value="Histidine kinase-like ATPase, C-terminal domain"/>
    <property type="match status" value="1"/>
</dbReference>
<keyword evidence="3" id="KW-0597">Phosphoprotein</keyword>
<evidence type="ECO:0000259" key="12">
    <source>
        <dbReference type="Pfam" id="PF23539"/>
    </source>
</evidence>
<dbReference type="Pfam" id="PF07730">
    <property type="entry name" value="HisKA_3"/>
    <property type="match status" value="1"/>
</dbReference>
<dbReference type="Gene3D" id="1.20.5.1930">
    <property type="match status" value="1"/>
</dbReference>
<dbReference type="SUPFAM" id="SSF55874">
    <property type="entry name" value="ATPase domain of HSP90 chaperone/DNA topoisomerase II/histidine kinase"/>
    <property type="match status" value="1"/>
</dbReference>
<evidence type="ECO:0000259" key="11">
    <source>
        <dbReference type="Pfam" id="PF07730"/>
    </source>
</evidence>
<evidence type="ECO:0000256" key="5">
    <source>
        <dbReference type="ARBA" id="ARBA00022741"/>
    </source>
</evidence>
<dbReference type="InterPro" id="IPR036890">
    <property type="entry name" value="HATPase_C_sf"/>
</dbReference>
<dbReference type="InterPro" id="IPR003594">
    <property type="entry name" value="HATPase_dom"/>
</dbReference>
<comment type="catalytic activity">
    <reaction evidence="1">
        <text>ATP + protein L-histidine = ADP + protein N-phospho-L-histidine.</text>
        <dbReference type="EC" id="2.7.13.3"/>
    </reaction>
</comment>
<evidence type="ECO:0000256" key="3">
    <source>
        <dbReference type="ARBA" id="ARBA00022553"/>
    </source>
</evidence>
<evidence type="ECO:0000256" key="6">
    <source>
        <dbReference type="ARBA" id="ARBA00022777"/>
    </source>
</evidence>
<dbReference type="InterPro" id="IPR055558">
    <property type="entry name" value="DUF7134"/>
</dbReference>
<keyword evidence="8" id="KW-0902">Two-component regulatory system</keyword>
<keyword evidence="9" id="KW-0472">Membrane</keyword>
<dbReference type="Pfam" id="PF02518">
    <property type="entry name" value="HATPase_c"/>
    <property type="match status" value="1"/>
</dbReference>
<keyword evidence="4" id="KW-0808">Transferase</keyword>
<accession>A0A2M9CDA0</accession>
<evidence type="ECO:0000313" key="14">
    <source>
        <dbReference type="Proteomes" id="UP000231693"/>
    </source>
</evidence>
<dbReference type="RefSeq" id="WP_100423543.1">
    <property type="nucleotide sequence ID" value="NZ_BOOX01000007.1"/>
</dbReference>
<feature type="transmembrane region" description="Helical" evidence="9">
    <location>
        <begin position="12"/>
        <end position="32"/>
    </location>
</feature>
<dbReference type="GO" id="GO:0005524">
    <property type="term" value="F:ATP binding"/>
    <property type="evidence" value="ECO:0007669"/>
    <property type="project" value="UniProtKB-KW"/>
</dbReference>
<feature type="transmembrane region" description="Helical" evidence="9">
    <location>
        <begin position="103"/>
        <end position="125"/>
    </location>
</feature>
<keyword evidence="7" id="KW-0067">ATP-binding</keyword>
<keyword evidence="14" id="KW-1185">Reference proteome</keyword>
<feature type="domain" description="DUF7134" evidence="12">
    <location>
        <begin position="3"/>
        <end position="173"/>
    </location>
</feature>
<keyword evidence="5" id="KW-0547">Nucleotide-binding</keyword>
<evidence type="ECO:0000256" key="9">
    <source>
        <dbReference type="SAM" id="Phobius"/>
    </source>
</evidence>
<evidence type="ECO:0000313" key="13">
    <source>
        <dbReference type="EMBL" id="PJJ69904.1"/>
    </source>
</evidence>
<protein>
    <recommendedName>
        <fullName evidence="2">histidine kinase</fullName>
        <ecNumber evidence="2">2.7.13.3</ecNumber>
    </recommendedName>
</protein>
<evidence type="ECO:0000256" key="7">
    <source>
        <dbReference type="ARBA" id="ARBA00022840"/>
    </source>
</evidence>
<dbReference type="Proteomes" id="UP000231693">
    <property type="component" value="Unassembled WGS sequence"/>
</dbReference>
<dbReference type="GO" id="GO:0000155">
    <property type="term" value="F:phosphorelay sensor kinase activity"/>
    <property type="evidence" value="ECO:0007669"/>
    <property type="project" value="InterPro"/>
</dbReference>
<evidence type="ECO:0000259" key="10">
    <source>
        <dbReference type="Pfam" id="PF02518"/>
    </source>
</evidence>
<dbReference type="EMBL" id="PGFE01000004">
    <property type="protein sequence ID" value="PJJ69904.1"/>
    <property type="molecule type" value="Genomic_DNA"/>
</dbReference>
<proteinExistence type="predicted"/>
<evidence type="ECO:0000256" key="1">
    <source>
        <dbReference type="ARBA" id="ARBA00000085"/>
    </source>
</evidence>
<dbReference type="PANTHER" id="PTHR24421">
    <property type="entry name" value="NITRATE/NITRITE SENSOR PROTEIN NARX-RELATED"/>
    <property type="match status" value="1"/>
</dbReference>
<keyword evidence="9" id="KW-0812">Transmembrane</keyword>
<gene>
    <name evidence="13" type="ORF">CLV28_2381</name>
</gene>
<evidence type="ECO:0000256" key="2">
    <source>
        <dbReference type="ARBA" id="ARBA00012438"/>
    </source>
</evidence>
<organism evidence="13 14">
    <name type="scientific">Sediminihabitans luteus</name>
    <dbReference type="NCBI Taxonomy" id="1138585"/>
    <lineage>
        <taxon>Bacteria</taxon>
        <taxon>Bacillati</taxon>
        <taxon>Actinomycetota</taxon>
        <taxon>Actinomycetes</taxon>
        <taxon>Micrococcales</taxon>
        <taxon>Cellulomonadaceae</taxon>
        <taxon>Sediminihabitans</taxon>
    </lineage>
</organism>
<dbReference type="EC" id="2.7.13.3" evidence="2"/>
<evidence type="ECO:0000256" key="4">
    <source>
        <dbReference type="ARBA" id="ARBA00022679"/>
    </source>
</evidence>
<sequence>MRRFFLLHPRASDWLVVALYAVGAAVGGLGSTSAGAEPPGWLVLVAVAVAGVLLARRRRPVLVAAVVTLLGAGSILLTQEGVATDTAAAFAMYAVAAQRRPRVAWATLGGVVAVLGGATLVAYQVTTFGTADALVAVDVPFGRITGDRVASTASLIVIVVLGFAIGTSVRSRRLHVTELIDRSVALEREGTQRAELAAAQERARIAREMHDVVAHSLTVMVALADGAKALGAKDPALAGQAIDELTETGRSALADMRRVLGVLRGTEPGEDGAPLVPHASADVEQTVETFRHAGLPVRLVRSGTLADAPPGVRAAVHRIVTESLTNVLRYAPLSPAVQVVIGRHPAASDGSSGPWVEVTVTNAAGAAPSAAATRTPGSGRGILGMRERAALHGGTVEAGPTDAGWKVRAVLPEGDVA</sequence>
<dbReference type="InterPro" id="IPR011712">
    <property type="entry name" value="Sig_transdc_His_kin_sub3_dim/P"/>
</dbReference>
<reference evidence="13 14" key="1">
    <citation type="submission" date="2017-11" db="EMBL/GenBank/DDBJ databases">
        <title>Genomic Encyclopedia of Archaeal and Bacterial Type Strains, Phase II (KMG-II): From Individual Species to Whole Genera.</title>
        <authorList>
            <person name="Goeker M."/>
        </authorList>
    </citation>
    <scope>NUCLEOTIDE SEQUENCE [LARGE SCALE GENOMIC DNA]</scope>
    <source>
        <strain evidence="13 14">DSM 25478</strain>
    </source>
</reference>
<dbReference type="OrthoDB" id="227596at2"/>
<dbReference type="GO" id="GO:0016020">
    <property type="term" value="C:membrane"/>
    <property type="evidence" value="ECO:0007669"/>
    <property type="project" value="InterPro"/>
</dbReference>
<keyword evidence="6" id="KW-0418">Kinase</keyword>
<feature type="transmembrane region" description="Helical" evidence="9">
    <location>
        <begin position="149"/>
        <end position="169"/>
    </location>
</feature>
<dbReference type="InterPro" id="IPR050482">
    <property type="entry name" value="Sensor_HK_TwoCompSys"/>
</dbReference>
<dbReference type="CDD" id="cd16917">
    <property type="entry name" value="HATPase_UhpB-NarQ-NarX-like"/>
    <property type="match status" value="1"/>
</dbReference>
<dbReference type="Pfam" id="PF23539">
    <property type="entry name" value="DUF7134"/>
    <property type="match status" value="1"/>
</dbReference>
<feature type="domain" description="Signal transduction histidine kinase subgroup 3 dimerisation and phosphoacceptor" evidence="11">
    <location>
        <begin position="201"/>
        <end position="265"/>
    </location>
</feature>